<dbReference type="AlphaFoldDB" id="A0A0P8A572"/>
<proteinExistence type="inferred from homology"/>
<evidence type="ECO:0000313" key="13">
    <source>
        <dbReference type="EMBL" id="KPQ43287.1"/>
    </source>
</evidence>
<evidence type="ECO:0000256" key="12">
    <source>
        <dbReference type="HAMAP-Rule" id="MF_01006"/>
    </source>
</evidence>
<name>A0A0P8A572_9EURY</name>
<keyword evidence="9 12" id="KW-0472">Membrane</keyword>
<dbReference type="GO" id="GO:0050380">
    <property type="term" value="F:undecaprenyl-diphosphatase activity"/>
    <property type="evidence" value="ECO:0007669"/>
    <property type="project" value="UniProtKB-UniRule"/>
</dbReference>
<evidence type="ECO:0000256" key="10">
    <source>
        <dbReference type="ARBA" id="ARBA00032707"/>
    </source>
</evidence>
<dbReference type="InterPro" id="IPR003824">
    <property type="entry name" value="UppP"/>
</dbReference>
<evidence type="ECO:0000256" key="7">
    <source>
        <dbReference type="ARBA" id="ARBA00022801"/>
    </source>
</evidence>
<evidence type="ECO:0000256" key="6">
    <source>
        <dbReference type="ARBA" id="ARBA00022692"/>
    </source>
</evidence>
<dbReference type="GO" id="GO:0005886">
    <property type="term" value="C:plasma membrane"/>
    <property type="evidence" value="ECO:0007669"/>
    <property type="project" value="UniProtKB-SubCell"/>
</dbReference>
<evidence type="ECO:0000256" key="8">
    <source>
        <dbReference type="ARBA" id="ARBA00022989"/>
    </source>
</evidence>
<comment type="function">
    <text evidence="12">Catalyzes the dephosphorylation of undecaprenyl diphosphate (UPP).</text>
</comment>
<keyword evidence="6 12" id="KW-0812">Transmembrane</keyword>
<dbReference type="EMBL" id="LKCM01000164">
    <property type="protein sequence ID" value="KPQ43287.1"/>
    <property type="molecule type" value="Genomic_DNA"/>
</dbReference>
<gene>
    <name evidence="12 13" type="primary">uppP</name>
    <name evidence="13" type="ORF">MPEBLZ_02162</name>
</gene>
<reference evidence="13 14" key="1">
    <citation type="submission" date="2015-09" db="EMBL/GenBank/DDBJ databases">
        <title>A metagenomics-based metabolic model of nitrate-dependent anaerobic oxidation of methane by Methanoperedens-like archaea.</title>
        <authorList>
            <person name="Arshad A."/>
            <person name="Speth D.R."/>
            <person name="De Graaf R.M."/>
            <person name="Op Den Camp H.J."/>
            <person name="Jetten M.S."/>
            <person name="Welte C.U."/>
        </authorList>
    </citation>
    <scope>NUCLEOTIDE SEQUENCE [LARGE SCALE GENOMIC DNA]</scope>
</reference>
<feature type="transmembrane region" description="Helical" evidence="12">
    <location>
        <begin position="57"/>
        <end position="76"/>
    </location>
</feature>
<comment type="catalytic activity">
    <reaction evidence="11 12">
        <text>di-trans,octa-cis-undecaprenyl diphosphate + H2O = di-trans,octa-cis-undecaprenyl phosphate + phosphate + H(+)</text>
        <dbReference type="Rhea" id="RHEA:28094"/>
        <dbReference type="ChEBI" id="CHEBI:15377"/>
        <dbReference type="ChEBI" id="CHEBI:15378"/>
        <dbReference type="ChEBI" id="CHEBI:43474"/>
        <dbReference type="ChEBI" id="CHEBI:58405"/>
        <dbReference type="ChEBI" id="CHEBI:60392"/>
        <dbReference type="EC" id="3.6.1.27"/>
    </reaction>
</comment>
<evidence type="ECO:0000256" key="11">
    <source>
        <dbReference type="ARBA" id="ARBA00047594"/>
    </source>
</evidence>
<comment type="subcellular location">
    <subcellularLocation>
        <location evidence="1 12">Cell membrane</location>
        <topology evidence="1 12">Multi-pass membrane protein</topology>
    </subcellularLocation>
</comment>
<feature type="transmembrane region" description="Helical" evidence="12">
    <location>
        <begin position="102"/>
        <end position="125"/>
    </location>
</feature>
<comment type="similarity">
    <text evidence="2 12">Belongs to the UppP family.</text>
</comment>
<feature type="transmembrane region" description="Helical" evidence="12">
    <location>
        <begin position="131"/>
        <end position="152"/>
    </location>
</feature>
<keyword evidence="7 12" id="KW-0378">Hydrolase</keyword>
<dbReference type="Proteomes" id="UP000050360">
    <property type="component" value="Unassembled WGS sequence"/>
</dbReference>
<comment type="caution">
    <text evidence="13">The sequence shown here is derived from an EMBL/GenBank/DDBJ whole genome shotgun (WGS) entry which is preliminary data.</text>
</comment>
<sequence>MIAERVIKLNGNKKIMDTLSYILIGILQGVLEWLPVSSKGVGALIMVKFYNKTLSEALVIALWLHIGTLLAAMVYFKTEILEILKNLNNYIKNPAEDKQANTLTSFIIITTLLTGLIGTPLLLFGLDKFNFAGNAAMLLIAFFLILTGIFQWTAKKKKNTDKELMLKDSIYLGIAQGFTAIPGLSRSGTTVSTLMFRGYSAREALRVSFLVSIPAVLGVEVLLGLLKTHTFDVLIIPGIIASFIFGLLTIKSLVKLAETINFGYFCSGFGFIIILYVIASSSYNIFG</sequence>
<keyword evidence="5 12" id="KW-1003">Cell membrane</keyword>
<dbReference type="PANTHER" id="PTHR30622">
    <property type="entry name" value="UNDECAPRENYL-DIPHOSPHATASE"/>
    <property type="match status" value="1"/>
</dbReference>
<evidence type="ECO:0000256" key="3">
    <source>
        <dbReference type="ARBA" id="ARBA00012374"/>
    </source>
</evidence>
<evidence type="ECO:0000256" key="9">
    <source>
        <dbReference type="ARBA" id="ARBA00023136"/>
    </source>
</evidence>
<evidence type="ECO:0000313" key="14">
    <source>
        <dbReference type="Proteomes" id="UP000050360"/>
    </source>
</evidence>
<dbReference type="EC" id="3.6.1.27" evidence="3 12"/>
<dbReference type="Pfam" id="PF02673">
    <property type="entry name" value="BacA"/>
    <property type="match status" value="1"/>
</dbReference>
<evidence type="ECO:0000256" key="2">
    <source>
        <dbReference type="ARBA" id="ARBA00010621"/>
    </source>
</evidence>
<evidence type="ECO:0000256" key="5">
    <source>
        <dbReference type="ARBA" id="ARBA00022475"/>
    </source>
</evidence>
<dbReference type="HAMAP" id="MF_01006">
    <property type="entry name" value="Undec_diphosphatase"/>
    <property type="match status" value="1"/>
</dbReference>
<feature type="transmembrane region" description="Helical" evidence="12">
    <location>
        <begin position="262"/>
        <end position="286"/>
    </location>
</feature>
<protein>
    <recommendedName>
        <fullName evidence="4 12">Undecaprenyl-diphosphatase</fullName>
        <ecNumber evidence="3 12">3.6.1.27</ecNumber>
    </recommendedName>
    <alternativeName>
        <fullName evidence="10 12">Undecaprenyl pyrophosphate phosphatase</fullName>
    </alternativeName>
</protein>
<organism evidence="13 14">
    <name type="scientific">Candidatus Methanoperedens nitratireducens</name>
    <dbReference type="NCBI Taxonomy" id="1392998"/>
    <lineage>
        <taxon>Archaea</taxon>
        <taxon>Methanobacteriati</taxon>
        <taxon>Methanobacteriota</taxon>
        <taxon>Stenosarchaea group</taxon>
        <taxon>Methanomicrobia</taxon>
        <taxon>Methanosarcinales</taxon>
        <taxon>ANME-2 cluster</taxon>
        <taxon>Candidatus Methanoperedentaceae</taxon>
        <taxon>Candidatus Methanoperedens</taxon>
    </lineage>
</organism>
<evidence type="ECO:0000256" key="4">
    <source>
        <dbReference type="ARBA" id="ARBA00021581"/>
    </source>
</evidence>
<feature type="transmembrane region" description="Helical" evidence="12">
    <location>
        <begin position="21"/>
        <end position="45"/>
    </location>
</feature>
<feature type="transmembrane region" description="Helical" evidence="12">
    <location>
        <begin position="204"/>
        <end position="226"/>
    </location>
</feature>
<feature type="transmembrane region" description="Helical" evidence="12">
    <location>
        <begin position="233"/>
        <end position="250"/>
    </location>
</feature>
<dbReference type="PANTHER" id="PTHR30622:SF2">
    <property type="entry name" value="UNDECAPRENYL-DIPHOSPHATASE"/>
    <property type="match status" value="1"/>
</dbReference>
<evidence type="ECO:0000256" key="1">
    <source>
        <dbReference type="ARBA" id="ARBA00004651"/>
    </source>
</evidence>
<accession>A0A0P8A572</accession>
<keyword evidence="8 12" id="KW-1133">Transmembrane helix</keyword>